<keyword evidence="1 2" id="KW-0344">Guanine-nucleotide releasing factor</keyword>
<feature type="domain" description="PRONE" evidence="4">
    <location>
        <begin position="88"/>
        <end position="248"/>
    </location>
</feature>
<dbReference type="PANTHER" id="PTHR33101">
    <property type="entry name" value="ROP GUANINE NUCLEOTIDE EXCHANGE FACTOR 1"/>
    <property type="match status" value="1"/>
</dbReference>
<evidence type="ECO:0000256" key="3">
    <source>
        <dbReference type="SAM" id="MobiDB-lite"/>
    </source>
</evidence>
<organism evidence="5">
    <name type="scientific">Ananas comosus var. bracteatus</name>
    <name type="common">red pineapple</name>
    <dbReference type="NCBI Taxonomy" id="296719"/>
    <lineage>
        <taxon>Eukaryota</taxon>
        <taxon>Viridiplantae</taxon>
        <taxon>Streptophyta</taxon>
        <taxon>Embryophyta</taxon>
        <taxon>Tracheophyta</taxon>
        <taxon>Spermatophyta</taxon>
        <taxon>Magnoliopsida</taxon>
        <taxon>Liliopsida</taxon>
        <taxon>Poales</taxon>
        <taxon>Bromeliaceae</taxon>
        <taxon>Bromelioideae</taxon>
        <taxon>Ananas</taxon>
    </lineage>
</organism>
<reference evidence="5" key="1">
    <citation type="submission" date="2020-07" db="EMBL/GenBank/DDBJ databases">
        <authorList>
            <person name="Lin J."/>
        </authorList>
    </citation>
    <scope>NUCLEOTIDE SEQUENCE</scope>
</reference>
<name>A0A6V7QP85_ANACO</name>
<dbReference type="InterPro" id="IPR005512">
    <property type="entry name" value="PRONE_dom"/>
</dbReference>
<feature type="region of interest" description="Disordered" evidence="3">
    <location>
        <begin position="1"/>
        <end position="39"/>
    </location>
</feature>
<dbReference type="PANTHER" id="PTHR33101:SF47">
    <property type="entry name" value="ROP GUANINE NUCLEOTIDE EXCHANGE FACTOR 2-RELATED"/>
    <property type="match status" value="1"/>
</dbReference>
<feature type="compositionally biased region" description="Basic and acidic residues" evidence="3">
    <location>
        <begin position="13"/>
        <end position="27"/>
    </location>
</feature>
<dbReference type="Gene3D" id="1.20.58.2010">
    <property type="entry name" value="PRONE domain, subdomain 1"/>
    <property type="match status" value="2"/>
</dbReference>
<dbReference type="EMBL" id="LR862137">
    <property type="protein sequence ID" value="CAD1844818.1"/>
    <property type="molecule type" value="Genomic_DNA"/>
</dbReference>
<gene>
    <name evidence="5" type="ORF">CB5_LOCUS28029</name>
</gene>
<evidence type="ECO:0000256" key="1">
    <source>
        <dbReference type="ARBA" id="ARBA00022658"/>
    </source>
</evidence>
<protein>
    <recommendedName>
        <fullName evidence="4">PRONE domain-containing protein</fullName>
    </recommendedName>
</protein>
<accession>A0A6V7QP85</accession>
<dbReference type="PROSITE" id="PS51334">
    <property type="entry name" value="PRONE"/>
    <property type="match status" value="1"/>
</dbReference>
<dbReference type="Pfam" id="PF03759">
    <property type="entry name" value="PRONE"/>
    <property type="match status" value="2"/>
</dbReference>
<dbReference type="InterPro" id="IPR038937">
    <property type="entry name" value="RopGEF"/>
</dbReference>
<feature type="compositionally biased region" description="Polar residues" evidence="3">
    <location>
        <begin position="28"/>
        <end position="39"/>
    </location>
</feature>
<proteinExistence type="predicted"/>
<evidence type="ECO:0000313" key="5">
    <source>
        <dbReference type="EMBL" id="CAD1844818.1"/>
    </source>
</evidence>
<dbReference type="AlphaFoldDB" id="A0A6V7QP85"/>
<sequence>MDGSSVCDENSESDFHPSPEDELESRNTDTGCSTPTLDSLGLSRTISDVSSFSEHSYDSHHRGWPKSKLVGRPSPVLNTLSMKQRSDILDRKPASDVLELIKEKFSKLLLGEDMSGSGKGVCTAVAISNAITNLYGRLSLTIMLQICQVMATRPRTDIYVNLPALEKLDAMLIGILDSFQKTEFWYLDEKKQSFNDLSKSPQRSIPRSEEKWWVPVPCLPDSGLPREHEKICSRNGTARIRFTKQLWL</sequence>
<evidence type="ECO:0000256" key="2">
    <source>
        <dbReference type="PROSITE-ProRule" id="PRU00663"/>
    </source>
</evidence>
<evidence type="ECO:0000259" key="4">
    <source>
        <dbReference type="PROSITE" id="PS51334"/>
    </source>
</evidence>
<dbReference type="GO" id="GO:0005085">
    <property type="term" value="F:guanyl-nucleotide exchange factor activity"/>
    <property type="evidence" value="ECO:0007669"/>
    <property type="project" value="UniProtKB-UniRule"/>
</dbReference>